<sequence>MRMWRPKLIGSNDQFGGLQCILVDQKTDAIQASVKEIDYDFAAPKIKADVFGHITGIQPLEQKMVGNERLEDKCEVCIENIRTLPFYAEQLLRVLTHVTVQSELGD</sequence>
<evidence type="ECO:0000313" key="1">
    <source>
        <dbReference type="EMBL" id="BBN69336.1"/>
    </source>
</evidence>
<dbReference type="AlphaFoldDB" id="A0A5H2Y4W1"/>
<proteinExistence type="predicted"/>
<reference evidence="1" key="1">
    <citation type="journal article" date="2019" name="Science">
        <title>Mutation of a bHLH transcription factor allowed almond domestication.</title>
        <authorList>
            <person name="Sanchez-Perez R."/>
            <person name="Pavan S."/>
            <person name="Mazzeo R."/>
            <person name="Moldovan C."/>
            <person name="Aiese Cigliano R."/>
            <person name="Del Cueto J."/>
            <person name="Ricciardi F."/>
            <person name="Lotti C."/>
            <person name="Ricciardi L."/>
            <person name="Dicenta F."/>
            <person name="Lopez-Marques R.L."/>
            <person name="Lindberg Moller B."/>
        </authorList>
    </citation>
    <scope>NUCLEOTIDE SEQUENCE</scope>
</reference>
<gene>
    <name evidence="1" type="ORF">Prudu_891S000100</name>
</gene>
<dbReference type="EMBL" id="AP021228">
    <property type="protein sequence ID" value="BBN69336.1"/>
    <property type="molecule type" value="Genomic_DNA"/>
</dbReference>
<organism evidence="1">
    <name type="scientific">Prunus dulcis</name>
    <name type="common">Almond</name>
    <name type="synonym">Amygdalus dulcis</name>
    <dbReference type="NCBI Taxonomy" id="3755"/>
    <lineage>
        <taxon>Eukaryota</taxon>
        <taxon>Viridiplantae</taxon>
        <taxon>Streptophyta</taxon>
        <taxon>Embryophyta</taxon>
        <taxon>Tracheophyta</taxon>
        <taxon>Spermatophyta</taxon>
        <taxon>Magnoliopsida</taxon>
        <taxon>eudicotyledons</taxon>
        <taxon>Gunneridae</taxon>
        <taxon>Pentapetalae</taxon>
        <taxon>rosids</taxon>
        <taxon>fabids</taxon>
        <taxon>Rosales</taxon>
        <taxon>Rosaceae</taxon>
        <taxon>Amygdaloideae</taxon>
        <taxon>Amygdaleae</taxon>
        <taxon>Prunus</taxon>
    </lineage>
</organism>
<name>A0A5H2Y4W1_PRUDU</name>
<protein>
    <submittedName>
        <fullName evidence="1">Uncharacterized protein</fullName>
    </submittedName>
</protein>
<accession>A0A5H2Y4W1</accession>